<dbReference type="GeneTree" id="ENSGT00940000156780"/>
<feature type="DNA-binding region" description="Homeobox" evidence="7">
    <location>
        <begin position="83"/>
        <end position="142"/>
    </location>
</feature>
<feature type="compositionally biased region" description="Polar residues" evidence="9">
    <location>
        <begin position="70"/>
        <end position="80"/>
    </location>
</feature>
<dbReference type="SUPFAM" id="SSF46689">
    <property type="entry name" value="Homeodomain-like"/>
    <property type="match status" value="1"/>
</dbReference>
<evidence type="ECO:0000313" key="12">
    <source>
        <dbReference type="Proteomes" id="UP000265000"/>
    </source>
</evidence>
<accession>A0A3Q2QNR1</accession>
<evidence type="ECO:0000256" key="1">
    <source>
        <dbReference type="ARBA" id="ARBA00004123"/>
    </source>
</evidence>
<keyword evidence="6 7" id="KW-0539">Nucleus</keyword>
<dbReference type="SMART" id="SM00389">
    <property type="entry name" value="HOX"/>
    <property type="match status" value="1"/>
</dbReference>
<evidence type="ECO:0000256" key="8">
    <source>
        <dbReference type="RuleBase" id="RU000682"/>
    </source>
</evidence>
<dbReference type="PROSITE" id="PS50071">
    <property type="entry name" value="HOMEOBOX_2"/>
    <property type="match status" value="1"/>
</dbReference>
<dbReference type="InterPro" id="IPR001356">
    <property type="entry name" value="HD"/>
</dbReference>
<feature type="region of interest" description="Disordered" evidence="9">
    <location>
        <begin position="45"/>
        <end position="84"/>
    </location>
</feature>
<dbReference type="PROSITE" id="PS00027">
    <property type="entry name" value="HOMEOBOX_1"/>
    <property type="match status" value="1"/>
</dbReference>
<keyword evidence="12" id="KW-1185">Reference proteome</keyword>
<evidence type="ECO:0000256" key="5">
    <source>
        <dbReference type="ARBA" id="ARBA00023155"/>
    </source>
</evidence>
<comment type="subcellular location">
    <subcellularLocation>
        <location evidence="1 7 8">Nucleus</location>
    </subcellularLocation>
</comment>
<evidence type="ECO:0000259" key="10">
    <source>
        <dbReference type="PROSITE" id="PS50071"/>
    </source>
</evidence>
<dbReference type="GO" id="GO:0005634">
    <property type="term" value="C:nucleus"/>
    <property type="evidence" value="ECO:0007669"/>
    <property type="project" value="UniProtKB-SubCell"/>
</dbReference>
<feature type="compositionally biased region" description="Basic and acidic residues" evidence="9">
    <location>
        <begin position="153"/>
        <end position="162"/>
    </location>
</feature>
<evidence type="ECO:0000256" key="2">
    <source>
        <dbReference type="ARBA" id="ARBA00006791"/>
    </source>
</evidence>
<dbReference type="STRING" id="8078.ENSFHEP00000028934"/>
<evidence type="ECO:0000256" key="3">
    <source>
        <dbReference type="ARBA" id="ARBA00022473"/>
    </source>
</evidence>
<dbReference type="InterPro" id="IPR017970">
    <property type="entry name" value="Homeobox_CS"/>
</dbReference>
<reference evidence="11" key="2">
    <citation type="submission" date="2025-09" db="UniProtKB">
        <authorList>
            <consortium name="Ensembl"/>
        </authorList>
    </citation>
    <scope>IDENTIFICATION</scope>
</reference>
<evidence type="ECO:0000256" key="7">
    <source>
        <dbReference type="PROSITE-ProRule" id="PRU00108"/>
    </source>
</evidence>
<dbReference type="PANTHER" id="PTHR46966:SF1">
    <property type="entry name" value="HOMEOBOX EXPRESSED IN ES CELLS 1"/>
    <property type="match status" value="1"/>
</dbReference>
<evidence type="ECO:0000313" key="11">
    <source>
        <dbReference type="Ensembl" id="ENSFHEP00000028934.1"/>
    </source>
</evidence>
<organism evidence="11 12">
    <name type="scientific">Fundulus heteroclitus</name>
    <name type="common">Killifish</name>
    <name type="synonym">Mummichog</name>
    <dbReference type="NCBI Taxonomy" id="8078"/>
    <lineage>
        <taxon>Eukaryota</taxon>
        <taxon>Metazoa</taxon>
        <taxon>Chordata</taxon>
        <taxon>Craniata</taxon>
        <taxon>Vertebrata</taxon>
        <taxon>Euteleostomi</taxon>
        <taxon>Actinopterygii</taxon>
        <taxon>Neopterygii</taxon>
        <taxon>Teleostei</taxon>
        <taxon>Neoteleostei</taxon>
        <taxon>Acanthomorphata</taxon>
        <taxon>Ovalentaria</taxon>
        <taxon>Atherinomorphae</taxon>
        <taxon>Cyprinodontiformes</taxon>
        <taxon>Fundulidae</taxon>
        <taxon>Fundulus</taxon>
    </lineage>
</organism>
<proteinExistence type="inferred from homology"/>
<dbReference type="InterPro" id="IPR043402">
    <property type="entry name" value="Hesx1"/>
</dbReference>
<dbReference type="InterPro" id="IPR009057">
    <property type="entry name" value="Homeodomain-like_sf"/>
</dbReference>
<evidence type="ECO:0000256" key="4">
    <source>
        <dbReference type="ARBA" id="ARBA00023125"/>
    </source>
</evidence>
<name>A0A3Q2QNR1_FUNHE</name>
<feature type="region of interest" description="Disordered" evidence="9">
    <location>
        <begin position="148"/>
        <end position="170"/>
    </location>
</feature>
<dbReference type="GO" id="GO:0001227">
    <property type="term" value="F:DNA-binding transcription repressor activity, RNA polymerase II-specific"/>
    <property type="evidence" value="ECO:0007669"/>
    <property type="project" value="TreeGrafter"/>
</dbReference>
<dbReference type="GO" id="GO:0000978">
    <property type="term" value="F:RNA polymerase II cis-regulatory region sequence-specific DNA binding"/>
    <property type="evidence" value="ECO:0007669"/>
    <property type="project" value="TreeGrafter"/>
</dbReference>
<keyword evidence="5 7" id="KW-0371">Homeobox</keyword>
<dbReference type="FunFam" id="1.10.10.60:FF:000214">
    <property type="entry name" value="Homeobox expressed in ES cells 1"/>
    <property type="match status" value="1"/>
</dbReference>
<comment type="similarity">
    <text evidence="2">Belongs to the ANF homeobox family.</text>
</comment>
<dbReference type="Pfam" id="PF00046">
    <property type="entry name" value="Homeodomain"/>
    <property type="match status" value="1"/>
</dbReference>
<dbReference type="PANTHER" id="PTHR46966">
    <property type="entry name" value="HOMEOBOX EXPRESSED IN ES CELLS 1"/>
    <property type="match status" value="1"/>
</dbReference>
<evidence type="ECO:0000256" key="6">
    <source>
        <dbReference type="ARBA" id="ARBA00023242"/>
    </source>
</evidence>
<dbReference type="GO" id="GO:0021983">
    <property type="term" value="P:pituitary gland development"/>
    <property type="evidence" value="ECO:0007669"/>
    <property type="project" value="TreeGrafter"/>
</dbReference>
<dbReference type="AlphaFoldDB" id="A0A3Q2QNR1"/>
<feature type="domain" description="Homeobox" evidence="10">
    <location>
        <begin position="81"/>
        <end position="141"/>
    </location>
</feature>
<protein>
    <submittedName>
        <fullName evidence="11">Homeobox protein ANF-1-like</fullName>
    </submittedName>
</protein>
<sequence length="170" mass="19933">VIMECTVTPVKEERHQAFYIDRILGLEQENLGKCLKLHRPWTGEERKNTEKSPCCKRPVSDLEPQRHRQPQSSPRPTLNWYTGRRPRTAFSNSQVNALETVFQVNCYPGIQLRELLAGKLDLDEDRIQIWFQNRRAKLRRSLRETRLQLQRKAGRDPKESSVSDKMALGH</sequence>
<dbReference type="Ensembl" id="ENSFHET00000019044.1">
    <property type="protein sequence ID" value="ENSFHEP00000028934.1"/>
    <property type="gene ID" value="ENSFHEG00000013402.1"/>
</dbReference>
<reference evidence="11" key="1">
    <citation type="submission" date="2025-08" db="UniProtKB">
        <authorList>
            <consortium name="Ensembl"/>
        </authorList>
    </citation>
    <scope>IDENTIFICATION</scope>
</reference>
<keyword evidence="3" id="KW-0217">Developmental protein</keyword>
<dbReference type="CDD" id="cd00086">
    <property type="entry name" value="homeodomain"/>
    <property type="match status" value="1"/>
</dbReference>
<evidence type="ECO:0000256" key="9">
    <source>
        <dbReference type="SAM" id="MobiDB-lite"/>
    </source>
</evidence>
<dbReference type="Gene3D" id="1.10.10.60">
    <property type="entry name" value="Homeodomain-like"/>
    <property type="match status" value="1"/>
</dbReference>
<dbReference type="Proteomes" id="UP000265000">
    <property type="component" value="Unplaced"/>
</dbReference>
<keyword evidence="4 7" id="KW-0238">DNA-binding</keyword>